<accession>A0ABS1JQC4</accession>
<keyword evidence="3" id="KW-1185">Reference proteome</keyword>
<feature type="domain" description="N-acetyltransferase" evidence="1">
    <location>
        <begin position="3"/>
        <end position="142"/>
    </location>
</feature>
<dbReference type="EMBL" id="JAEQND010000006">
    <property type="protein sequence ID" value="MBL0425760.1"/>
    <property type="molecule type" value="Genomic_DNA"/>
</dbReference>
<dbReference type="PROSITE" id="PS51186">
    <property type="entry name" value="GNAT"/>
    <property type="match status" value="1"/>
</dbReference>
<dbReference type="InterPro" id="IPR052729">
    <property type="entry name" value="Acyl/Acetyltrans_Enzymes"/>
</dbReference>
<dbReference type="SUPFAM" id="SSF55729">
    <property type="entry name" value="Acyl-CoA N-acyltransferases (Nat)"/>
    <property type="match status" value="1"/>
</dbReference>
<dbReference type="PANTHER" id="PTHR47237">
    <property type="entry name" value="SLL0310 PROTEIN"/>
    <property type="match status" value="1"/>
</dbReference>
<dbReference type="PANTHER" id="PTHR47237:SF2">
    <property type="entry name" value="BLL4206 PROTEIN"/>
    <property type="match status" value="1"/>
</dbReference>
<name>A0ABS1JQC4_9BURK</name>
<comment type="caution">
    <text evidence="2">The sequence shown here is derived from an EMBL/GenBank/DDBJ whole genome shotgun (WGS) entry which is preliminary data.</text>
</comment>
<evidence type="ECO:0000313" key="2">
    <source>
        <dbReference type="EMBL" id="MBL0425760.1"/>
    </source>
</evidence>
<protein>
    <submittedName>
        <fullName evidence="2">GNAT family N-acetyltransferase</fullName>
    </submittedName>
</protein>
<dbReference type="Pfam" id="PF18014">
    <property type="entry name" value="Acetyltransf_18"/>
    <property type="match status" value="1"/>
</dbReference>
<evidence type="ECO:0000313" key="3">
    <source>
        <dbReference type="Proteomes" id="UP000622707"/>
    </source>
</evidence>
<dbReference type="RefSeq" id="WP_201689628.1">
    <property type="nucleotide sequence ID" value="NZ_JAEQND010000006.1"/>
</dbReference>
<dbReference type="InterPro" id="IPR041496">
    <property type="entry name" value="YitH/HolE_GNAT"/>
</dbReference>
<sequence length="286" mass="30882">MGITERLAAPSRDDLASLQQLVVESRWNQSPEDWDVFLRLGTVHVVRDEAGRIVASGAVLPMGASPVAWISMILVMPARRGVGLGRAVFGACLRQIQFEGRIPMLDATPAGEALYTQFGFRPQWRLARWRREASERDARNAGLSRSLQRQPAGEALQGLVKLDAAALGFDRRTLLEQLADRRGSVCVAGGEAAGLVREGRTARHVGPLLARSEAAAGPLLRDIVDAEDAALLIDLRDARPLLRATLEAAGFRHERPFARMALLAPGQVLPAGDDALLHAVAGPEYA</sequence>
<dbReference type="Gene3D" id="3.40.630.30">
    <property type="match status" value="1"/>
</dbReference>
<dbReference type="Proteomes" id="UP000622707">
    <property type="component" value="Unassembled WGS sequence"/>
</dbReference>
<organism evidence="2 3">
    <name type="scientific">Ramlibacter alkalitolerans</name>
    <dbReference type="NCBI Taxonomy" id="2039631"/>
    <lineage>
        <taxon>Bacteria</taxon>
        <taxon>Pseudomonadati</taxon>
        <taxon>Pseudomonadota</taxon>
        <taxon>Betaproteobacteria</taxon>
        <taxon>Burkholderiales</taxon>
        <taxon>Comamonadaceae</taxon>
        <taxon>Ramlibacter</taxon>
    </lineage>
</organism>
<reference evidence="2 3" key="1">
    <citation type="journal article" date="2017" name="Int. J. Syst. Evol. Microbiol.">
        <title>Ramlibacter alkalitolerans sp. nov., alkali-tolerant bacterium isolated from soil of ginseng.</title>
        <authorList>
            <person name="Lee D.H."/>
            <person name="Cha C.J."/>
        </authorList>
    </citation>
    <scope>NUCLEOTIDE SEQUENCE [LARGE SCALE GENOMIC DNA]</scope>
    <source>
        <strain evidence="2 3">KACC 19305</strain>
    </source>
</reference>
<dbReference type="InterPro" id="IPR016181">
    <property type="entry name" value="Acyl_CoA_acyltransferase"/>
</dbReference>
<dbReference type="InterPro" id="IPR000182">
    <property type="entry name" value="GNAT_dom"/>
</dbReference>
<proteinExistence type="predicted"/>
<gene>
    <name evidence="2" type="ORF">JI746_11630</name>
</gene>
<dbReference type="CDD" id="cd04301">
    <property type="entry name" value="NAT_SF"/>
    <property type="match status" value="1"/>
</dbReference>
<evidence type="ECO:0000259" key="1">
    <source>
        <dbReference type="PROSITE" id="PS51186"/>
    </source>
</evidence>
<dbReference type="Pfam" id="PF13508">
    <property type="entry name" value="Acetyltransf_7"/>
    <property type="match status" value="1"/>
</dbReference>
<dbReference type="Gene3D" id="3.40.630.90">
    <property type="match status" value="1"/>
</dbReference>